<dbReference type="RefSeq" id="WP_218144291.1">
    <property type="nucleotide sequence ID" value="NZ_FOHB01000004.1"/>
</dbReference>
<dbReference type="InterPro" id="IPR045034">
    <property type="entry name" value="O-acyltransferase_WSD1-like"/>
</dbReference>
<evidence type="ECO:0000256" key="4">
    <source>
        <dbReference type="ARBA" id="ARBA00013244"/>
    </source>
</evidence>
<dbReference type="Pfam" id="PF03007">
    <property type="entry name" value="WS_DGAT_cat"/>
    <property type="match status" value="1"/>
</dbReference>
<sequence>MSKTGRRRIGPVDTIWLNMDRPNNLMVITSLVFLESVPDWDEVRRIAQERFIDRYPVFSQRPVTSAIPVGLPSWEYDPDFSLDRHLIQETLEAPGDDAALQAHVERYLPHAFDRNHPLWEIHLIEGYGSGAVAFFRIHHALADGIALTRVLLSLTDDGASVDDEQPSEDMRASTTSGPVSLVSSGVSFARGTVEQAARMTNPAELARTLNVGARTGKVVRDLLFIENPPNVVSGTPGLHKRIVWTQPVPLGPLKTVGRLAGATLNDVLMSAVAGALYRYQQERGATPVDLVTMVPVNLRPLDKPLPRELGNQFAMVYFTFPSSMDGRLARLAETKRRMDWLKGSPESVLTFGLITAIGFSTPVLERYLVDFFANKAIGVTTNVMGPREPRTFAGVPVTGVLGWVPGSGTHTVGVCLFTYDGTVRVGFMVDVGVVSEPESLLVAFEDELGALVRLGRDRDLDREEGAAHANRHRNPVSRSVSHTGHRPGTPARRRKPAGVDSADPGGGGPEQ</sequence>
<dbReference type="EMBL" id="FOHB01000004">
    <property type="protein sequence ID" value="SES22866.1"/>
    <property type="molecule type" value="Genomic_DNA"/>
</dbReference>
<feature type="region of interest" description="Disordered" evidence="11">
    <location>
        <begin position="463"/>
        <end position="511"/>
    </location>
</feature>
<keyword evidence="6 14" id="KW-0808">Transferase</keyword>
<comment type="catalytic activity">
    <reaction evidence="10">
        <text>an acyl-CoA + a 1,2-diacyl-sn-glycerol = a triacyl-sn-glycerol + CoA</text>
        <dbReference type="Rhea" id="RHEA:10868"/>
        <dbReference type="ChEBI" id="CHEBI:17815"/>
        <dbReference type="ChEBI" id="CHEBI:57287"/>
        <dbReference type="ChEBI" id="CHEBI:58342"/>
        <dbReference type="ChEBI" id="CHEBI:64615"/>
        <dbReference type="EC" id="2.3.1.20"/>
    </reaction>
</comment>
<dbReference type="GO" id="GO:0006071">
    <property type="term" value="P:glycerol metabolic process"/>
    <property type="evidence" value="ECO:0007669"/>
    <property type="project" value="UniProtKB-KW"/>
</dbReference>
<comment type="similarity">
    <text evidence="3">Belongs to the long-chain O-acyltransferase family.</text>
</comment>
<dbReference type="Gene3D" id="3.30.559.30">
    <property type="entry name" value="Nonribosomal peptide synthetase, condensation domain"/>
    <property type="match status" value="1"/>
</dbReference>
<dbReference type="EC" id="2.3.1.20" evidence="4"/>
<dbReference type="Pfam" id="PF06974">
    <property type="entry name" value="WS_DGAT_C"/>
    <property type="match status" value="1"/>
</dbReference>
<keyword evidence="7" id="KW-0319">Glycerol metabolism</keyword>
<evidence type="ECO:0000259" key="12">
    <source>
        <dbReference type="Pfam" id="PF03007"/>
    </source>
</evidence>
<evidence type="ECO:0000256" key="1">
    <source>
        <dbReference type="ARBA" id="ARBA00004771"/>
    </source>
</evidence>
<evidence type="ECO:0000313" key="15">
    <source>
        <dbReference type="Proteomes" id="UP000199019"/>
    </source>
</evidence>
<protein>
    <recommendedName>
        <fullName evidence="4">diacylglycerol O-acyltransferase</fullName>
        <ecNumber evidence="4">2.3.1.20</ecNumber>
    </recommendedName>
</protein>
<comment type="pathway">
    <text evidence="2">Lipid metabolism.</text>
</comment>
<feature type="domain" description="O-acyltransferase WSD1 C-terminal" evidence="13">
    <location>
        <begin position="310"/>
        <end position="451"/>
    </location>
</feature>
<organism evidence="14 15">
    <name type="scientific">Pedococcus cremeus</name>
    <dbReference type="NCBI Taxonomy" id="587636"/>
    <lineage>
        <taxon>Bacteria</taxon>
        <taxon>Bacillati</taxon>
        <taxon>Actinomycetota</taxon>
        <taxon>Actinomycetes</taxon>
        <taxon>Micrococcales</taxon>
        <taxon>Intrasporangiaceae</taxon>
        <taxon>Pedococcus</taxon>
    </lineage>
</organism>
<dbReference type="GO" id="GO:0004144">
    <property type="term" value="F:diacylglycerol O-acyltransferase activity"/>
    <property type="evidence" value="ECO:0007669"/>
    <property type="project" value="UniProtKB-EC"/>
</dbReference>
<dbReference type="Proteomes" id="UP000199019">
    <property type="component" value="Unassembled WGS sequence"/>
</dbReference>
<comment type="pathway">
    <text evidence="1">Glycerolipid metabolism; triacylglycerol biosynthesis.</text>
</comment>
<dbReference type="SUPFAM" id="SSF52777">
    <property type="entry name" value="CoA-dependent acyltransferases"/>
    <property type="match status" value="2"/>
</dbReference>
<proteinExistence type="inferred from homology"/>
<keyword evidence="5" id="KW-0444">Lipid biosynthesis</keyword>
<evidence type="ECO:0000256" key="8">
    <source>
        <dbReference type="ARBA" id="ARBA00023098"/>
    </source>
</evidence>
<dbReference type="InterPro" id="IPR004255">
    <property type="entry name" value="O-acyltransferase_WSD1_N"/>
</dbReference>
<dbReference type="GO" id="GO:0005886">
    <property type="term" value="C:plasma membrane"/>
    <property type="evidence" value="ECO:0007669"/>
    <property type="project" value="TreeGrafter"/>
</dbReference>
<accession>A0A1H9VMA3</accession>
<dbReference type="PANTHER" id="PTHR31650:SF1">
    <property type="entry name" value="WAX ESTER SYNTHASE_DIACYLGLYCEROL ACYLTRANSFERASE 4-RELATED"/>
    <property type="match status" value="1"/>
</dbReference>
<dbReference type="GO" id="GO:0019432">
    <property type="term" value="P:triglyceride biosynthetic process"/>
    <property type="evidence" value="ECO:0007669"/>
    <property type="project" value="UniProtKB-UniPathway"/>
</dbReference>
<evidence type="ECO:0000256" key="11">
    <source>
        <dbReference type="SAM" id="MobiDB-lite"/>
    </source>
</evidence>
<dbReference type="InterPro" id="IPR023213">
    <property type="entry name" value="CAT-like_dom_sf"/>
</dbReference>
<evidence type="ECO:0000256" key="10">
    <source>
        <dbReference type="ARBA" id="ARBA00048109"/>
    </source>
</evidence>
<evidence type="ECO:0000259" key="13">
    <source>
        <dbReference type="Pfam" id="PF06974"/>
    </source>
</evidence>
<dbReference type="UniPathway" id="UPA00282"/>
<evidence type="ECO:0000256" key="6">
    <source>
        <dbReference type="ARBA" id="ARBA00022679"/>
    </source>
</evidence>
<evidence type="ECO:0000256" key="3">
    <source>
        <dbReference type="ARBA" id="ARBA00009587"/>
    </source>
</evidence>
<evidence type="ECO:0000256" key="9">
    <source>
        <dbReference type="ARBA" id="ARBA00023315"/>
    </source>
</evidence>
<keyword evidence="15" id="KW-1185">Reference proteome</keyword>
<reference evidence="15" key="1">
    <citation type="submission" date="2016-10" db="EMBL/GenBank/DDBJ databases">
        <authorList>
            <person name="Varghese N."/>
            <person name="Submissions S."/>
        </authorList>
    </citation>
    <scope>NUCLEOTIDE SEQUENCE [LARGE SCALE GENOMIC DNA]</scope>
    <source>
        <strain evidence="15">CGMCC 1.6963</strain>
    </source>
</reference>
<dbReference type="PANTHER" id="PTHR31650">
    <property type="entry name" value="O-ACYLTRANSFERASE (WSD1-LIKE) FAMILY PROTEIN"/>
    <property type="match status" value="1"/>
</dbReference>
<keyword evidence="8" id="KW-0443">Lipid metabolism</keyword>
<feature type="domain" description="O-acyltransferase WSD1-like N-terminal" evidence="12">
    <location>
        <begin position="11"/>
        <end position="267"/>
    </location>
</feature>
<dbReference type="Gene3D" id="3.30.559.10">
    <property type="entry name" value="Chloramphenicol acetyltransferase-like domain"/>
    <property type="match status" value="1"/>
</dbReference>
<keyword evidence="9 14" id="KW-0012">Acyltransferase</keyword>
<dbReference type="STRING" id="587636.SAMN05216199_2440"/>
<evidence type="ECO:0000256" key="5">
    <source>
        <dbReference type="ARBA" id="ARBA00022516"/>
    </source>
</evidence>
<evidence type="ECO:0000313" key="14">
    <source>
        <dbReference type="EMBL" id="SES22866.1"/>
    </source>
</evidence>
<dbReference type="InterPro" id="IPR009721">
    <property type="entry name" value="O-acyltransferase_WSD1_C"/>
</dbReference>
<dbReference type="AlphaFoldDB" id="A0A1H9VMA3"/>
<evidence type="ECO:0000256" key="2">
    <source>
        <dbReference type="ARBA" id="ARBA00005189"/>
    </source>
</evidence>
<evidence type="ECO:0000256" key="7">
    <source>
        <dbReference type="ARBA" id="ARBA00022798"/>
    </source>
</evidence>
<name>A0A1H9VMA3_9MICO</name>
<gene>
    <name evidence="14" type="ORF">SAMN05216199_2440</name>
</gene>